<dbReference type="FunFam" id="3.40.109.10:FF:000001">
    <property type="entry name" value="Nitroreductase family"/>
    <property type="match status" value="1"/>
</dbReference>
<dbReference type="InterPro" id="IPR000415">
    <property type="entry name" value="Nitroreductase-like"/>
</dbReference>
<sequence length="202" mass="22893">MADTYLDFIRQRRTFYSLTNTSPVSDERIVEVVREVVRHSPSSFNGQTSRVVILLGDEHLKLWTIALEVLKSTFPAQSWDVYEKKLNDRKAAYGTLLLYEDQAVLPSLQAKAPLFKNHVSQFSEHNNAILAGNLWTVLELAGFGANLQHFNPFIDARVTAEWGLPSQWALKAQLVFGTPVEGPNPDKQYGNLDERIFVFGKQ</sequence>
<protein>
    <recommendedName>
        <fullName evidence="7">Nitroreductase domain-containing protein</fullName>
    </recommendedName>
</protein>
<comment type="caution">
    <text evidence="8">The sequence shown here is derived from an EMBL/GenBank/DDBJ whole genome shotgun (WGS) entry which is preliminary data.</text>
</comment>
<dbReference type="EMBL" id="LXJU01000008">
    <property type="protein sequence ID" value="OGE53388.1"/>
    <property type="molecule type" value="Genomic_DNA"/>
</dbReference>
<dbReference type="InterPro" id="IPR033877">
    <property type="entry name" value="Frm2/Hbn1"/>
</dbReference>
<dbReference type="RefSeq" id="XP_022488826.1">
    <property type="nucleotide sequence ID" value="XM_022631627.1"/>
</dbReference>
<evidence type="ECO:0000256" key="5">
    <source>
        <dbReference type="ARBA" id="ARBA00023002"/>
    </source>
</evidence>
<dbReference type="AlphaFoldDB" id="A0A1F5LJJ9"/>
<evidence type="ECO:0000256" key="2">
    <source>
        <dbReference type="ARBA" id="ARBA00004496"/>
    </source>
</evidence>
<dbReference type="Proteomes" id="UP000177622">
    <property type="component" value="Unassembled WGS sequence"/>
</dbReference>
<dbReference type="GO" id="GO:0005634">
    <property type="term" value="C:nucleus"/>
    <property type="evidence" value="ECO:0007669"/>
    <property type="project" value="UniProtKB-SubCell"/>
</dbReference>
<dbReference type="InterPro" id="IPR029479">
    <property type="entry name" value="Nitroreductase"/>
</dbReference>
<evidence type="ECO:0000256" key="1">
    <source>
        <dbReference type="ARBA" id="ARBA00004123"/>
    </source>
</evidence>
<dbReference type="PANTHER" id="PTHR43035">
    <property type="entry name" value="FATTY ACID REPRESSION MUTANT PROTEIN 2-RELATED"/>
    <property type="match status" value="1"/>
</dbReference>
<feature type="domain" description="Nitroreductase" evidence="7">
    <location>
        <begin position="9"/>
        <end position="177"/>
    </location>
</feature>
<dbReference type="SUPFAM" id="SSF55469">
    <property type="entry name" value="FMN-dependent nitroreductase-like"/>
    <property type="match status" value="1"/>
</dbReference>
<evidence type="ECO:0000259" key="7">
    <source>
        <dbReference type="Pfam" id="PF00881"/>
    </source>
</evidence>
<reference evidence="8 9" key="1">
    <citation type="journal article" date="2016" name="Sci. Rep.">
        <title>Penicillium arizonense, a new, genome sequenced fungal species, reveals a high chemical diversity in secreted metabolites.</title>
        <authorList>
            <person name="Grijseels S."/>
            <person name="Nielsen J.C."/>
            <person name="Randelovic M."/>
            <person name="Nielsen J."/>
            <person name="Nielsen K.F."/>
            <person name="Workman M."/>
            <person name="Frisvad J.C."/>
        </authorList>
    </citation>
    <scope>NUCLEOTIDE SEQUENCE [LARGE SCALE GENOMIC DNA]</scope>
    <source>
        <strain evidence="8 9">CBS 141311</strain>
    </source>
</reference>
<dbReference type="STRING" id="1835702.A0A1F5LJJ9"/>
<dbReference type="Pfam" id="PF00881">
    <property type="entry name" value="Nitroreductase"/>
    <property type="match status" value="1"/>
</dbReference>
<dbReference type="GO" id="GO:0005737">
    <property type="term" value="C:cytoplasm"/>
    <property type="evidence" value="ECO:0007669"/>
    <property type="project" value="UniProtKB-SubCell"/>
</dbReference>
<gene>
    <name evidence="8" type="ORF">PENARI_c008G10654</name>
</gene>
<name>A0A1F5LJJ9_PENAI</name>
<organism evidence="8 9">
    <name type="scientific">Penicillium arizonense</name>
    <dbReference type="NCBI Taxonomy" id="1835702"/>
    <lineage>
        <taxon>Eukaryota</taxon>
        <taxon>Fungi</taxon>
        <taxon>Dikarya</taxon>
        <taxon>Ascomycota</taxon>
        <taxon>Pezizomycotina</taxon>
        <taxon>Eurotiomycetes</taxon>
        <taxon>Eurotiomycetidae</taxon>
        <taxon>Eurotiales</taxon>
        <taxon>Aspergillaceae</taxon>
        <taxon>Penicillium</taxon>
    </lineage>
</organism>
<comment type="subcellular location">
    <subcellularLocation>
        <location evidence="2">Cytoplasm</location>
    </subcellularLocation>
    <subcellularLocation>
        <location evidence="1">Nucleus</location>
    </subcellularLocation>
</comment>
<keyword evidence="5" id="KW-0560">Oxidoreductase</keyword>
<keyword evidence="6" id="KW-0539">Nucleus</keyword>
<evidence type="ECO:0000256" key="3">
    <source>
        <dbReference type="ARBA" id="ARBA00007118"/>
    </source>
</evidence>
<dbReference type="GeneID" id="34576361"/>
<evidence type="ECO:0000313" key="9">
    <source>
        <dbReference type="Proteomes" id="UP000177622"/>
    </source>
</evidence>
<dbReference type="Gene3D" id="3.40.109.10">
    <property type="entry name" value="NADH Oxidase"/>
    <property type="match status" value="1"/>
</dbReference>
<evidence type="ECO:0000256" key="6">
    <source>
        <dbReference type="ARBA" id="ARBA00023242"/>
    </source>
</evidence>
<accession>A0A1F5LJJ9</accession>
<keyword evidence="9" id="KW-1185">Reference proteome</keyword>
<comment type="similarity">
    <text evidence="3">Belongs to the nitroreductase family.</text>
</comment>
<dbReference type="OrthoDB" id="2138173at2759"/>
<dbReference type="GO" id="GO:0016491">
    <property type="term" value="F:oxidoreductase activity"/>
    <property type="evidence" value="ECO:0007669"/>
    <property type="project" value="UniProtKB-KW"/>
</dbReference>
<proteinExistence type="inferred from homology"/>
<evidence type="ECO:0000256" key="4">
    <source>
        <dbReference type="ARBA" id="ARBA00022490"/>
    </source>
</evidence>
<dbReference type="GO" id="GO:0034599">
    <property type="term" value="P:cellular response to oxidative stress"/>
    <property type="evidence" value="ECO:0007669"/>
    <property type="project" value="InterPro"/>
</dbReference>
<dbReference type="PANTHER" id="PTHR43035:SF1">
    <property type="entry name" value="FATTY ACID REPRESSION MUTANT PROTEIN 2-RELATED"/>
    <property type="match status" value="1"/>
</dbReference>
<keyword evidence="4" id="KW-0963">Cytoplasm</keyword>
<evidence type="ECO:0000313" key="8">
    <source>
        <dbReference type="EMBL" id="OGE53388.1"/>
    </source>
</evidence>